<accession>A0A1B0C943</accession>
<dbReference type="PANTHER" id="PTHR14003:SF19">
    <property type="entry name" value="YY2 TRANSCRIPTION FACTOR"/>
    <property type="match status" value="1"/>
</dbReference>
<evidence type="ECO:0000256" key="7">
    <source>
        <dbReference type="ARBA" id="ARBA00023242"/>
    </source>
</evidence>
<dbReference type="GO" id="GO:0031519">
    <property type="term" value="C:PcG protein complex"/>
    <property type="evidence" value="ECO:0007669"/>
    <property type="project" value="TreeGrafter"/>
</dbReference>
<evidence type="ECO:0000313" key="11">
    <source>
        <dbReference type="EnsemblMetazoa" id="LLOJ000465-PA"/>
    </source>
</evidence>
<keyword evidence="3" id="KW-0677">Repeat</keyword>
<dbReference type="SUPFAM" id="SSF57667">
    <property type="entry name" value="beta-beta-alpha zinc fingers"/>
    <property type="match status" value="3"/>
</dbReference>
<evidence type="ECO:0000256" key="1">
    <source>
        <dbReference type="ARBA" id="ARBA00004123"/>
    </source>
</evidence>
<evidence type="ECO:0000256" key="8">
    <source>
        <dbReference type="PROSITE-ProRule" id="PRU00042"/>
    </source>
</evidence>
<dbReference type="PROSITE" id="PS50157">
    <property type="entry name" value="ZINC_FINGER_C2H2_2"/>
    <property type="match status" value="4"/>
</dbReference>
<dbReference type="EnsemblMetazoa" id="LLOJ000465-RA">
    <property type="protein sequence ID" value="LLOJ000465-PA"/>
    <property type="gene ID" value="LLOJ000465"/>
</dbReference>
<dbReference type="FunFam" id="3.30.160.60:FF:000145">
    <property type="entry name" value="Zinc finger protein 574"/>
    <property type="match status" value="1"/>
</dbReference>
<evidence type="ECO:0000256" key="6">
    <source>
        <dbReference type="ARBA" id="ARBA00023125"/>
    </source>
</evidence>
<keyword evidence="2" id="KW-0479">Metal-binding</keyword>
<dbReference type="AlphaFoldDB" id="A0A1B0C943"/>
<reference evidence="11" key="3">
    <citation type="submission" date="2020-05" db="UniProtKB">
        <authorList>
            <consortium name="EnsemblMetazoa"/>
        </authorList>
    </citation>
    <scope>IDENTIFICATION</scope>
    <source>
        <strain evidence="11">Jacobina</strain>
    </source>
</reference>
<evidence type="ECO:0000256" key="4">
    <source>
        <dbReference type="ARBA" id="ARBA00022771"/>
    </source>
</evidence>
<dbReference type="GO" id="GO:0000785">
    <property type="term" value="C:chromatin"/>
    <property type="evidence" value="ECO:0007669"/>
    <property type="project" value="TreeGrafter"/>
</dbReference>
<dbReference type="GO" id="GO:0000978">
    <property type="term" value="F:RNA polymerase II cis-regulatory region sequence-specific DNA binding"/>
    <property type="evidence" value="ECO:0007669"/>
    <property type="project" value="TreeGrafter"/>
</dbReference>
<dbReference type="VEuPathDB" id="VectorBase:LLOJ000465"/>
<keyword evidence="5" id="KW-0862">Zinc</keyword>
<organism evidence="11 12">
    <name type="scientific">Lutzomyia longipalpis</name>
    <name type="common">Sand fly</name>
    <dbReference type="NCBI Taxonomy" id="7200"/>
    <lineage>
        <taxon>Eukaryota</taxon>
        <taxon>Metazoa</taxon>
        <taxon>Ecdysozoa</taxon>
        <taxon>Arthropoda</taxon>
        <taxon>Hexapoda</taxon>
        <taxon>Insecta</taxon>
        <taxon>Pterygota</taxon>
        <taxon>Neoptera</taxon>
        <taxon>Endopterygota</taxon>
        <taxon>Diptera</taxon>
        <taxon>Nematocera</taxon>
        <taxon>Psychodoidea</taxon>
        <taxon>Psychodidae</taxon>
        <taxon>Lutzomyia</taxon>
        <taxon>Lutzomyia</taxon>
    </lineage>
</organism>
<evidence type="ECO:0000313" key="10">
    <source>
        <dbReference type="EMBL" id="MBC1169800.1"/>
    </source>
</evidence>
<dbReference type="PROSITE" id="PS00028">
    <property type="entry name" value="ZINC_FINGER_C2H2_1"/>
    <property type="match status" value="4"/>
</dbReference>
<keyword evidence="7" id="KW-0539">Nucleus</keyword>
<dbReference type="EMBL" id="AJWK01001895">
    <property type="status" value="NOT_ANNOTATED_CDS"/>
    <property type="molecule type" value="Genomic_DNA"/>
</dbReference>
<protein>
    <submittedName>
        <fullName evidence="10">Putative c2h2-type zn-finger protein</fullName>
    </submittedName>
</protein>
<dbReference type="FunFam" id="3.30.160.60:FF:000072">
    <property type="entry name" value="zinc finger protein 143 isoform X1"/>
    <property type="match status" value="1"/>
</dbReference>
<keyword evidence="6" id="KW-0238">DNA-binding</keyword>
<proteinExistence type="predicted"/>
<feature type="domain" description="C2H2-type" evidence="9">
    <location>
        <begin position="38"/>
        <end position="67"/>
    </location>
</feature>
<dbReference type="Pfam" id="PF00096">
    <property type="entry name" value="zf-C2H2"/>
    <property type="match status" value="3"/>
</dbReference>
<dbReference type="PANTHER" id="PTHR14003">
    <property type="entry name" value="TRANSCRIPTIONAL REPRESSOR PROTEIN YY"/>
    <property type="match status" value="1"/>
</dbReference>
<reference evidence="10" key="2">
    <citation type="journal article" date="2020" name="BMC">
        <title>Leishmania infection induces a limited differential gene expression in the sand fly midgut.</title>
        <authorList>
            <person name="Coutinho-Abreu I.V."/>
            <person name="Serafim T.D."/>
            <person name="Meneses C."/>
            <person name="Kamhawi S."/>
            <person name="Oliveira F."/>
            <person name="Valenzuela J.G."/>
        </authorList>
    </citation>
    <scope>NUCLEOTIDE SEQUENCE</scope>
    <source>
        <strain evidence="10">Jacobina</strain>
        <tissue evidence="10">Midgut</tissue>
    </source>
</reference>
<reference evidence="12" key="1">
    <citation type="submission" date="2012-05" db="EMBL/GenBank/DDBJ databases">
        <title>Whole Genome Assembly of Lutzomyia longipalpis.</title>
        <authorList>
            <person name="Richards S."/>
            <person name="Qu C."/>
            <person name="Dillon R."/>
            <person name="Worley K."/>
            <person name="Scherer S."/>
            <person name="Batterton M."/>
            <person name="Taylor A."/>
            <person name="Hawes A."/>
            <person name="Hernandez B."/>
            <person name="Kovar C."/>
            <person name="Mandapat C."/>
            <person name="Pham C."/>
            <person name="Qu C."/>
            <person name="Jing C."/>
            <person name="Bess C."/>
            <person name="Bandaranaike D."/>
            <person name="Ngo D."/>
            <person name="Ongeri F."/>
            <person name="Arias F."/>
            <person name="Lara F."/>
            <person name="Weissenberger G."/>
            <person name="Kamau G."/>
            <person name="Han H."/>
            <person name="Shen H."/>
            <person name="Dinh H."/>
            <person name="Khalil I."/>
            <person name="Jones J."/>
            <person name="Shafer J."/>
            <person name="Jayaseelan J."/>
            <person name="Quiroz J."/>
            <person name="Blankenburg K."/>
            <person name="Nguyen L."/>
            <person name="Jackson L."/>
            <person name="Francisco L."/>
            <person name="Tang L.-Y."/>
            <person name="Pu L.-L."/>
            <person name="Perales L."/>
            <person name="Lorensuhewa L."/>
            <person name="Munidasa M."/>
            <person name="Coyle M."/>
            <person name="Taylor M."/>
            <person name="Puazo M."/>
            <person name="Firestine M."/>
            <person name="Scheel M."/>
            <person name="Javaid M."/>
            <person name="Wang M."/>
            <person name="Li M."/>
            <person name="Tabassum N."/>
            <person name="Saada N."/>
            <person name="Osuji N."/>
            <person name="Aqrawi P."/>
            <person name="Fu Q."/>
            <person name="Thornton R."/>
            <person name="Raj R."/>
            <person name="Goodspeed R."/>
            <person name="Mata R."/>
            <person name="Najjar R."/>
            <person name="Gubbala S."/>
            <person name="Lee S."/>
            <person name="Denson S."/>
            <person name="Patil S."/>
            <person name="Macmil S."/>
            <person name="Qi S."/>
            <person name="Matskevitch T."/>
            <person name="Palculict T."/>
            <person name="Mathew T."/>
            <person name="Vee V."/>
            <person name="Velamala V."/>
            <person name="Korchina V."/>
            <person name="Cai W."/>
            <person name="Liu W."/>
            <person name="Dai W."/>
            <person name="Zou X."/>
            <person name="Zhu Y."/>
            <person name="Zhang Y."/>
            <person name="Wu Y.-Q."/>
            <person name="Xin Y."/>
            <person name="Nazarath L."/>
            <person name="Kovar C."/>
            <person name="Han Y."/>
            <person name="Muzny D."/>
            <person name="Gibbs R."/>
        </authorList>
    </citation>
    <scope>NUCLEOTIDE SEQUENCE [LARGE SCALE GENOMIC DNA]</scope>
    <source>
        <strain evidence="12">Jacobina</strain>
    </source>
</reference>
<evidence type="ECO:0000259" key="9">
    <source>
        <dbReference type="PROSITE" id="PS50157"/>
    </source>
</evidence>
<evidence type="ECO:0000313" key="12">
    <source>
        <dbReference type="Proteomes" id="UP000092461"/>
    </source>
</evidence>
<feature type="domain" description="C2H2-type" evidence="9">
    <location>
        <begin position="95"/>
        <end position="124"/>
    </location>
</feature>
<keyword evidence="12" id="KW-1185">Reference proteome</keyword>
<evidence type="ECO:0000256" key="5">
    <source>
        <dbReference type="ARBA" id="ARBA00022833"/>
    </source>
</evidence>
<feature type="domain" description="C2H2-type" evidence="9">
    <location>
        <begin position="67"/>
        <end position="94"/>
    </location>
</feature>
<dbReference type="EMBL" id="GITU01001097">
    <property type="protein sequence ID" value="MBC1169800.1"/>
    <property type="molecule type" value="Transcribed_RNA"/>
</dbReference>
<dbReference type="Proteomes" id="UP000092461">
    <property type="component" value="Unassembled WGS sequence"/>
</dbReference>
<evidence type="ECO:0000256" key="2">
    <source>
        <dbReference type="ARBA" id="ARBA00022723"/>
    </source>
</evidence>
<dbReference type="GO" id="GO:0000981">
    <property type="term" value="F:DNA-binding transcription factor activity, RNA polymerase II-specific"/>
    <property type="evidence" value="ECO:0007669"/>
    <property type="project" value="TreeGrafter"/>
</dbReference>
<dbReference type="GO" id="GO:0005667">
    <property type="term" value="C:transcription regulator complex"/>
    <property type="evidence" value="ECO:0007669"/>
    <property type="project" value="TreeGrafter"/>
</dbReference>
<comment type="subcellular location">
    <subcellularLocation>
        <location evidence="1">Nucleus</location>
    </subcellularLocation>
</comment>
<dbReference type="InterPro" id="IPR036236">
    <property type="entry name" value="Znf_C2H2_sf"/>
</dbReference>
<dbReference type="VEuPathDB" id="VectorBase:LLONM1_003834"/>
<evidence type="ECO:0000256" key="3">
    <source>
        <dbReference type="ARBA" id="ARBA00022737"/>
    </source>
</evidence>
<sequence length="182" mass="21301">MKPWNHAYMKQKIQNIDQEFWRVFVLGHPPTDPKKNTFPCDSPGCGKMFSSRAALKKHTYIHGPRRHVCGRCGSAFKEKSKLKRHNLVHTKEKPFLCNHIGCGKRFSLEFNLRTHKLIHSGERPYRCPLLECTKAFTQSANLKAHIRSHIRRQALMDDTKKQSEPSRLKSHPKNLQYNIQFK</sequence>
<feature type="domain" description="C2H2-type" evidence="9">
    <location>
        <begin position="125"/>
        <end position="154"/>
    </location>
</feature>
<dbReference type="Gene3D" id="3.30.160.60">
    <property type="entry name" value="Classic Zinc Finger"/>
    <property type="match status" value="4"/>
</dbReference>
<dbReference type="InterPro" id="IPR013087">
    <property type="entry name" value="Znf_C2H2_type"/>
</dbReference>
<dbReference type="GO" id="GO:0008270">
    <property type="term" value="F:zinc ion binding"/>
    <property type="evidence" value="ECO:0007669"/>
    <property type="project" value="UniProtKB-KW"/>
</dbReference>
<keyword evidence="4 8" id="KW-0863">Zinc-finger</keyword>
<name>A0A1B0C943_LUTLO</name>
<dbReference type="SMART" id="SM00355">
    <property type="entry name" value="ZnF_C2H2"/>
    <property type="match status" value="4"/>
</dbReference>
<dbReference type="FunFam" id="3.30.160.60:FF:000104">
    <property type="entry name" value="Transcriptional repressor protein YY1"/>
    <property type="match status" value="1"/>
</dbReference>